<gene>
    <name evidence="2" type="ORF">PSJ8397_00112</name>
    <name evidence="3" type="ORF">PSJ8397_00113</name>
    <name evidence="4" type="ORF">PSJ8397_00114</name>
</gene>
<evidence type="ECO:0000313" key="2">
    <source>
        <dbReference type="EMBL" id="SLN11878.1"/>
    </source>
</evidence>
<dbReference type="RefSeq" id="WP_159453071.1">
    <property type="nucleotide sequence ID" value="NZ_FWFT01000001.1"/>
</dbReference>
<dbReference type="EMBL" id="FWFT01000001">
    <property type="protein sequence ID" value="SLN11885.1"/>
    <property type="molecule type" value="Genomic_DNA"/>
</dbReference>
<evidence type="ECO:0000313" key="4">
    <source>
        <dbReference type="EMBL" id="SLN11894.1"/>
    </source>
</evidence>
<evidence type="ECO:0000313" key="3">
    <source>
        <dbReference type="EMBL" id="SLN11885.1"/>
    </source>
</evidence>
<keyword evidence="5" id="KW-1185">Reference proteome</keyword>
<dbReference type="EMBL" id="FWFT01000001">
    <property type="protein sequence ID" value="SLN11878.1"/>
    <property type="molecule type" value="Genomic_DNA"/>
</dbReference>
<sequence length="51" mass="5574">MISRNRSTWTAYGGSARSGLKRSTGPFAATADRPKLHKGIRSWARVLEALS</sequence>
<name>A0A1Y5RAP1_9RHOB</name>
<dbReference type="EMBL" id="FWFT01000001">
    <property type="protein sequence ID" value="SLN11894.1"/>
    <property type="molecule type" value="Genomic_DNA"/>
</dbReference>
<evidence type="ECO:0000256" key="1">
    <source>
        <dbReference type="SAM" id="MobiDB-lite"/>
    </source>
</evidence>
<feature type="region of interest" description="Disordered" evidence="1">
    <location>
        <begin position="1"/>
        <end position="33"/>
    </location>
</feature>
<organism evidence="3 5">
    <name type="scientific">Pseudooctadecabacter jejudonensis</name>
    <dbReference type="NCBI Taxonomy" id="1391910"/>
    <lineage>
        <taxon>Bacteria</taxon>
        <taxon>Pseudomonadati</taxon>
        <taxon>Pseudomonadota</taxon>
        <taxon>Alphaproteobacteria</taxon>
        <taxon>Rhodobacterales</taxon>
        <taxon>Paracoccaceae</taxon>
        <taxon>Pseudooctadecabacter</taxon>
    </lineage>
</organism>
<reference evidence="3 5" key="1">
    <citation type="submission" date="2017-03" db="EMBL/GenBank/DDBJ databases">
        <authorList>
            <person name="Afonso C.L."/>
            <person name="Miller P.J."/>
            <person name="Scott M.A."/>
            <person name="Spackman E."/>
            <person name="Goraichik I."/>
            <person name="Dimitrov K.M."/>
            <person name="Suarez D.L."/>
            <person name="Swayne D.E."/>
        </authorList>
    </citation>
    <scope>NUCLEOTIDE SEQUENCE [LARGE SCALE GENOMIC DNA]</scope>
    <source>
        <strain evidence="3 5">CECT 8397</strain>
    </source>
</reference>
<evidence type="ECO:0000313" key="5">
    <source>
        <dbReference type="Proteomes" id="UP000193623"/>
    </source>
</evidence>
<protein>
    <submittedName>
        <fullName evidence="3">Uncharacterized protein</fullName>
    </submittedName>
</protein>
<dbReference type="Proteomes" id="UP000193623">
    <property type="component" value="Unassembled WGS sequence"/>
</dbReference>
<proteinExistence type="predicted"/>
<feature type="compositionally biased region" description="Polar residues" evidence="1">
    <location>
        <begin position="1"/>
        <end position="10"/>
    </location>
</feature>
<dbReference type="AlphaFoldDB" id="A0A1Y5RAP1"/>
<accession>A0A1Y5RAP1</accession>